<gene>
    <name evidence="1" type="ORF">EVAR_36295_1</name>
</gene>
<evidence type="ECO:0000313" key="1">
    <source>
        <dbReference type="EMBL" id="GBP38343.1"/>
    </source>
</evidence>
<sequence>MVSRLVYPKSIVCSGYGQRLTMMHHLEPMFFDGLENFVVEATQFEVENIRELLFRQSRQMILPVLIGTTLTTIEANSLGTTPAARYTYRPRSRDAVGVKEKDPYRIPAWLHLRVFEWKRDERMYLCISLKLKFHDKRVIGIPVAFDLRRPFEGGKTRLRKKNNRHANKLAHAYTATEQRSDLVEMGRVVRYHTETKYGRQVVPSAVVLRQKNESSGSPLHLSLSIVPIPSIRYPIPFKLASKAL</sequence>
<proteinExistence type="predicted"/>
<keyword evidence="2" id="KW-1185">Reference proteome</keyword>
<evidence type="ECO:0000313" key="2">
    <source>
        <dbReference type="Proteomes" id="UP000299102"/>
    </source>
</evidence>
<name>A0A4C1VI55_EUMVA</name>
<reference evidence="1 2" key="1">
    <citation type="journal article" date="2019" name="Commun. Biol.">
        <title>The bagworm genome reveals a unique fibroin gene that provides high tensile strength.</title>
        <authorList>
            <person name="Kono N."/>
            <person name="Nakamura H."/>
            <person name="Ohtoshi R."/>
            <person name="Tomita M."/>
            <person name="Numata K."/>
            <person name="Arakawa K."/>
        </authorList>
    </citation>
    <scope>NUCLEOTIDE SEQUENCE [LARGE SCALE GENOMIC DNA]</scope>
</reference>
<dbReference type="AlphaFoldDB" id="A0A4C1VI55"/>
<organism evidence="1 2">
    <name type="scientific">Eumeta variegata</name>
    <name type="common">Bagworm moth</name>
    <name type="synonym">Eumeta japonica</name>
    <dbReference type="NCBI Taxonomy" id="151549"/>
    <lineage>
        <taxon>Eukaryota</taxon>
        <taxon>Metazoa</taxon>
        <taxon>Ecdysozoa</taxon>
        <taxon>Arthropoda</taxon>
        <taxon>Hexapoda</taxon>
        <taxon>Insecta</taxon>
        <taxon>Pterygota</taxon>
        <taxon>Neoptera</taxon>
        <taxon>Endopterygota</taxon>
        <taxon>Lepidoptera</taxon>
        <taxon>Glossata</taxon>
        <taxon>Ditrysia</taxon>
        <taxon>Tineoidea</taxon>
        <taxon>Psychidae</taxon>
        <taxon>Oiketicinae</taxon>
        <taxon>Eumeta</taxon>
    </lineage>
</organism>
<accession>A0A4C1VI55</accession>
<dbReference type="Proteomes" id="UP000299102">
    <property type="component" value="Unassembled WGS sequence"/>
</dbReference>
<comment type="caution">
    <text evidence="1">The sequence shown here is derived from an EMBL/GenBank/DDBJ whole genome shotgun (WGS) entry which is preliminary data.</text>
</comment>
<protein>
    <submittedName>
        <fullName evidence="1">Uncharacterized protein</fullName>
    </submittedName>
</protein>
<dbReference type="EMBL" id="BGZK01000347">
    <property type="protein sequence ID" value="GBP38343.1"/>
    <property type="molecule type" value="Genomic_DNA"/>
</dbReference>